<organism evidence="11 12">
    <name type="scientific">Cognatiluteimonas sedimenti</name>
    <dbReference type="NCBI Taxonomy" id="2927791"/>
    <lineage>
        <taxon>Bacteria</taxon>
        <taxon>Pseudomonadati</taxon>
        <taxon>Pseudomonadota</taxon>
        <taxon>Gammaproteobacteria</taxon>
        <taxon>Lysobacterales</taxon>
        <taxon>Lysobacteraceae</taxon>
        <taxon>Cognatiluteimonas</taxon>
    </lineage>
</organism>
<evidence type="ECO:0000256" key="5">
    <source>
        <dbReference type="ARBA" id="ARBA00022448"/>
    </source>
</evidence>
<keyword evidence="7 10" id="KW-0574">Periplasm</keyword>
<keyword evidence="5 10" id="KW-0813">Transport</keyword>
<comment type="subcellular location">
    <subcellularLocation>
        <location evidence="1 10">Periplasm</location>
    </subcellularLocation>
</comment>
<dbReference type="PANTHER" id="PTHR35869">
    <property type="entry name" value="OUTER-MEMBRANE LIPOPROTEIN CARRIER PROTEIN"/>
    <property type="match status" value="1"/>
</dbReference>
<dbReference type="HAMAP" id="MF_00240">
    <property type="entry name" value="LolA"/>
    <property type="match status" value="1"/>
</dbReference>
<evidence type="ECO:0000256" key="10">
    <source>
        <dbReference type="HAMAP-Rule" id="MF_00240"/>
    </source>
</evidence>
<dbReference type="InterPro" id="IPR018323">
    <property type="entry name" value="OM_lipoprot_carrier_LolA_Pbac"/>
</dbReference>
<dbReference type="Proteomes" id="UP001165423">
    <property type="component" value="Unassembled WGS sequence"/>
</dbReference>
<proteinExistence type="inferred from homology"/>
<dbReference type="Gene3D" id="2.50.20.10">
    <property type="entry name" value="Lipoprotein localisation LolA/LolB/LppX"/>
    <property type="match status" value="1"/>
</dbReference>
<comment type="function">
    <text evidence="10">Participates in the translocation of lipoproteins from the inner membrane to the outer membrane. Only forms a complex with a lipoprotein if the residue after the N-terminal Cys is not an aspartate (The Asp acts as a targeting signal to indicate that the lipoprotein should stay in the inner membrane).</text>
</comment>
<evidence type="ECO:0000256" key="2">
    <source>
        <dbReference type="ARBA" id="ARBA00007615"/>
    </source>
</evidence>
<keyword evidence="12" id="KW-1185">Reference proteome</keyword>
<name>A0ABT0A1H0_9GAMM</name>
<protein>
    <recommendedName>
        <fullName evidence="4 10">Outer-membrane lipoprotein carrier protein</fullName>
    </recommendedName>
</protein>
<dbReference type="Pfam" id="PF03548">
    <property type="entry name" value="LolA"/>
    <property type="match status" value="1"/>
</dbReference>
<dbReference type="InterPro" id="IPR029046">
    <property type="entry name" value="LolA/LolB/LppX"/>
</dbReference>
<accession>A0ABT0A1H0</accession>
<evidence type="ECO:0000256" key="4">
    <source>
        <dbReference type="ARBA" id="ARBA00014035"/>
    </source>
</evidence>
<evidence type="ECO:0000313" key="12">
    <source>
        <dbReference type="Proteomes" id="UP001165423"/>
    </source>
</evidence>
<comment type="similarity">
    <text evidence="2 10">Belongs to the LolA family.</text>
</comment>
<comment type="subunit">
    <text evidence="3 10">Monomer.</text>
</comment>
<comment type="caution">
    <text evidence="11">The sequence shown here is derived from an EMBL/GenBank/DDBJ whole genome shotgun (WGS) entry which is preliminary data.</text>
</comment>
<dbReference type="SUPFAM" id="SSF89392">
    <property type="entry name" value="Prokaryotic lipoproteins and lipoprotein localization factors"/>
    <property type="match status" value="1"/>
</dbReference>
<evidence type="ECO:0000256" key="3">
    <source>
        <dbReference type="ARBA" id="ARBA00011245"/>
    </source>
</evidence>
<evidence type="ECO:0000256" key="9">
    <source>
        <dbReference type="ARBA" id="ARBA00023186"/>
    </source>
</evidence>
<dbReference type="EMBL" id="JALGCL010000001">
    <property type="protein sequence ID" value="MCJ0824822.1"/>
    <property type="molecule type" value="Genomic_DNA"/>
</dbReference>
<evidence type="ECO:0000256" key="8">
    <source>
        <dbReference type="ARBA" id="ARBA00022927"/>
    </source>
</evidence>
<keyword evidence="9 10" id="KW-0143">Chaperone</keyword>
<dbReference type="PANTHER" id="PTHR35869:SF1">
    <property type="entry name" value="OUTER-MEMBRANE LIPOPROTEIN CARRIER PROTEIN"/>
    <property type="match status" value="1"/>
</dbReference>
<dbReference type="NCBIfam" id="TIGR00547">
    <property type="entry name" value="lolA"/>
    <property type="match status" value="1"/>
</dbReference>
<keyword evidence="8 10" id="KW-0653">Protein transport</keyword>
<feature type="chain" id="PRO_5044927786" description="Outer-membrane lipoprotein carrier protein" evidence="10">
    <location>
        <begin position="32"/>
        <end position="215"/>
    </location>
</feature>
<evidence type="ECO:0000313" key="11">
    <source>
        <dbReference type="EMBL" id="MCJ0824822.1"/>
    </source>
</evidence>
<dbReference type="CDD" id="cd16325">
    <property type="entry name" value="LolA"/>
    <property type="match status" value="1"/>
</dbReference>
<sequence precursor="true">MRNPRPSRRAAGLLVATLATAVAATSAIAGARDDLSAFTKGLKGLDGQFSQQVYDANGKLKETSSGRVALAAPRLFRWEYAKPYEQLIVADGKRVWVYDPDLEQVTRRPQGAEEQNSPLAALIDPSRLDRDYLITEDGSADGLEWLALKPRKGDEAGFQSARLGFGQQGLATMQVVDALGQKTRITFTGWQRNPAFSATTFKFTPPKGVDVVGEG</sequence>
<gene>
    <name evidence="10 11" type="primary">lolA</name>
    <name evidence="11" type="ORF">MQC88_02420</name>
</gene>
<reference evidence="11 12" key="1">
    <citation type="submission" date="2022-03" db="EMBL/GenBank/DDBJ databases">
        <title>Luteimonas soily sp. nov., a novel bacterium isolated from the soil.</title>
        <authorList>
            <person name="Zhang X."/>
        </authorList>
    </citation>
    <scope>NUCLEOTIDE SEQUENCE [LARGE SCALE GENOMIC DNA]</scope>
    <source>
        <strain evidence="11 12">50</strain>
    </source>
</reference>
<evidence type="ECO:0000256" key="1">
    <source>
        <dbReference type="ARBA" id="ARBA00004418"/>
    </source>
</evidence>
<keyword evidence="11" id="KW-0449">Lipoprotein</keyword>
<evidence type="ECO:0000256" key="6">
    <source>
        <dbReference type="ARBA" id="ARBA00022729"/>
    </source>
</evidence>
<dbReference type="InterPro" id="IPR004564">
    <property type="entry name" value="OM_lipoprot_carrier_LolA-like"/>
</dbReference>
<feature type="signal peptide" evidence="10">
    <location>
        <begin position="1"/>
        <end position="31"/>
    </location>
</feature>
<evidence type="ECO:0000256" key="7">
    <source>
        <dbReference type="ARBA" id="ARBA00022764"/>
    </source>
</evidence>
<dbReference type="RefSeq" id="WP_243318901.1">
    <property type="nucleotide sequence ID" value="NZ_JALGCL010000001.1"/>
</dbReference>
<keyword evidence="6 10" id="KW-0732">Signal</keyword>